<dbReference type="PANTHER" id="PTHR46481:SF10">
    <property type="entry name" value="ZINC FINGER BED DOMAIN-CONTAINING PROTEIN 39"/>
    <property type="match status" value="1"/>
</dbReference>
<dbReference type="PANTHER" id="PTHR46481">
    <property type="entry name" value="ZINC FINGER BED DOMAIN-CONTAINING PROTEIN 4"/>
    <property type="match status" value="1"/>
</dbReference>
<comment type="subcellular location">
    <subcellularLocation>
        <location evidence="1">Nucleus</location>
    </subcellularLocation>
</comment>
<dbReference type="EMBL" id="KL363261">
    <property type="protein sequence ID" value="KFD49967.1"/>
    <property type="molecule type" value="Genomic_DNA"/>
</dbReference>
<keyword evidence="2" id="KW-0479">Metal-binding</keyword>
<dbReference type="GO" id="GO:0005634">
    <property type="term" value="C:nucleus"/>
    <property type="evidence" value="ECO:0007669"/>
    <property type="project" value="UniProtKB-SubCell"/>
</dbReference>
<dbReference type="SUPFAM" id="SSF53098">
    <property type="entry name" value="Ribonuclease H-like"/>
    <property type="match status" value="1"/>
</dbReference>
<gene>
    <name evidence="6" type="ORF">M513_09181</name>
</gene>
<keyword evidence="7" id="KW-1185">Reference proteome</keyword>
<keyword evidence="5" id="KW-0539">Nucleus</keyword>
<dbReference type="GO" id="GO:0008270">
    <property type="term" value="F:zinc ion binding"/>
    <property type="evidence" value="ECO:0007669"/>
    <property type="project" value="UniProtKB-KW"/>
</dbReference>
<dbReference type="InterPro" id="IPR052035">
    <property type="entry name" value="ZnF_BED_domain_contain"/>
</dbReference>
<evidence type="ECO:0000313" key="7">
    <source>
        <dbReference type="Proteomes" id="UP000030764"/>
    </source>
</evidence>
<reference evidence="6 7" key="1">
    <citation type="journal article" date="2014" name="Nat. Genet.">
        <title>Genome and transcriptome of the porcine whipworm Trichuris suis.</title>
        <authorList>
            <person name="Jex A.R."/>
            <person name="Nejsum P."/>
            <person name="Schwarz E.M."/>
            <person name="Hu L."/>
            <person name="Young N.D."/>
            <person name="Hall R.S."/>
            <person name="Korhonen P.K."/>
            <person name="Liao S."/>
            <person name="Thamsborg S."/>
            <person name="Xia J."/>
            <person name="Xu P."/>
            <person name="Wang S."/>
            <person name="Scheerlinck J.P."/>
            <person name="Hofmann A."/>
            <person name="Sternberg P.W."/>
            <person name="Wang J."/>
            <person name="Gasser R.B."/>
        </authorList>
    </citation>
    <scope>NUCLEOTIDE SEQUENCE [LARGE SCALE GENOMIC DNA]</scope>
    <source>
        <strain evidence="6">DCEP-RM93M</strain>
    </source>
</reference>
<evidence type="ECO:0000256" key="1">
    <source>
        <dbReference type="ARBA" id="ARBA00004123"/>
    </source>
</evidence>
<evidence type="ECO:0000256" key="5">
    <source>
        <dbReference type="ARBA" id="ARBA00023242"/>
    </source>
</evidence>
<dbReference type="AlphaFoldDB" id="A0A085LYC1"/>
<evidence type="ECO:0000256" key="4">
    <source>
        <dbReference type="ARBA" id="ARBA00022833"/>
    </source>
</evidence>
<evidence type="ECO:0000313" key="6">
    <source>
        <dbReference type="EMBL" id="KFD49967.1"/>
    </source>
</evidence>
<dbReference type="InterPro" id="IPR012337">
    <property type="entry name" value="RNaseH-like_sf"/>
</dbReference>
<evidence type="ECO:0008006" key="8">
    <source>
        <dbReference type="Google" id="ProtNLM"/>
    </source>
</evidence>
<proteinExistence type="predicted"/>
<keyword evidence="3" id="KW-0863">Zinc-finger</keyword>
<organism evidence="6 7">
    <name type="scientific">Trichuris suis</name>
    <name type="common">pig whipworm</name>
    <dbReference type="NCBI Taxonomy" id="68888"/>
    <lineage>
        <taxon>Eukaryota</taxon>
        <taxon>Metazoa</taxon>
        <taxon>Ecdysozoa</taxon>
        <taxon>Nematoda</taxon>
        <taxon>Enoplea</taxon>
        <taxon>Dorylaimia</taxon>
        <taxon>Trichinellida</taxon>
        <taxon>Trichuridae</taxon>
        <taxon>Trichuris</taxon>
    </lineage>
</organism>
<keyword evidence="4" id="KW-0862">Zinc</keyword>
<sequence length="789" mass="88538">MSVSEEAPSTSKDNDQQSTFATSVFAASKRRHRSGPDVYWKRYCTRDGKSLICLCCAKSLSYANCSSTSFKKHLSAAHGIFDPNGHATAETGSHGSQRCKKKNGRMPRRADLKVVQDMCCNMVFKDRLPLNFWKKEGATEFLRLAFPAFSPPHPTILKSHLISAYNQRRRELTESLAVAVRVSLSIDYWTCQCPHSYLAITVHYLNSQEELQSRLLDFKRFTGSQTAEELSFAIASVLDQFALRSKVQRVTTGLEESIVKAVKILDLTHLPCFAQVLHVVVNRGLNLWPKDATKRTCRTSAAQQNVLFLLTTAFKIVSENLRIHLRPSRSTQPPPTSVMTKRVGILTTAMNDSLKLAVRKRLNFLLATCLTCSSYTVVHLQTSESIEDDSERRQCLDTCLSCLQKCRKIASFLRTSPEHQTTFNRQSALGSEVSRRELSAKLTGSLPLDVQYCWCSTANMIGAFLNHKQMLDNYFAKMKEPKSVESSNVNFGLTEEDWSVLKDLQSVLLPFLSAVNVLSAFRYPTVGLAVMVSPLRSPSTFPHAHLKNTAMVLLVVIFFSLIDRPCEQQLRKLCLARNESDSKLLQTLKSNLQRQFEKYYGSGSALEDDLLKEIAYLNPSFHSHMSQADFLSARNVVHRNLAAFIRQINGPFNVKPAPSKRYGKQNLFDPWYFRSTLGRDRSIVAALNEQSAITGSADGKDNSTSDAAEQMASEQLDTYEIIADRLEHQGISGRDFLPPFKQYASLRMSIPALSMPSEQAFSVAGYLQRKELAANNVVGLEMMTFVCEP</sequence>
<accession>A0A085LYC1</accession>
<evidence type="ECO:0000256" key="2">
    <source>
        <dbReference type="ARBA" id="ARBA00022723"/>
    </source>
</evidence>
<name>A0A085LYC1_9BILA</name>
<dbReference type="Proteomes" id="UP000030764">
    <property type="component" value="Unassembled WGS sequence"/>
</dbReference>
<evidence type="ECO:0000256" key="3">
    <source>
        <dbReference type="ARBA" id="ARBA00022771"/>
    </source>
</evidence>
<protein>
    <recommendedName>
        <fullName evidence="8">BED-type domain-containing protein</fullName>
    </recommendedName>
</protein>